<feature type="region of interest" description="Disordered" evidence="1">
    <location>
        <begin position="1"/>
        <end position="25"/>
    </location>
</feature>
<feature type="transmembrane region" description="Helical" evidence="2">
    <location>
        <begin position="347"/>
        <end position="367"/>
    </location>
</feature>
<feature type="transmembrane region" description="Helical" evidence="2">
    <location>
        <begin position="55"/>
        <end position="78"/>
    </location>
</feature>
<feature type="transmembrane region" description="Helical" evidence="2">
    <location>
        <begin position="90"/>
        <end position="109"/>
    </location>
</feature>
<keyword evidence="2" id="KW-0812">Transmembrane</keyword>
<dbReference type="AlphaFoldDB" id="A0A512PHX1"/>
<dbReference type="EMBL" id="BKAL01000015">
    <property type="protein sequence ID" value="GEP70732.1"/>
    <property type="molecule type" value="Genomic_DNA"/>
</dbReference>
<accession>A0A512PHX1</accession>
<name>A0A512PHX1_9CELL</name>
<protein>
    <submittedName>
        <fullName evidence="3">ABC transporter permease</fullName>
    </submittedName>
</protein>
<feature type="transmembrane region" description="Helical" evidence="2">
    <location>
        <begin position="145"/>
        <end position="170"/>
    </location>
</feature>
<sequence length="384" mass="40972">MNAMSTVTLDEHQPPEESGPVLVPPTRRSPWSMTWHGVRTVAVLDLRQRVRSTRWAVALVAWFLVVGAITLLSTGAISSTWGSSGSRAEYGPLLFGVVTFLVLGLGLLVTPTLTSTAVNGDRNAGTLATLQVTLLTPAEIAMGKLLAAWVASLAFLAISVPFLALALAFGGTPVWAIVRVVVLVALLLVAVCGIGIGFSALTARTAGSTVLTFVAVATLTIFSLIFYAVTFPSITTTEQVRVYGTPATWDYSSNDIPECEWSTESRDVMHTERTWWLLGINPFVIVADGAGTGDLENRTDPLAGIRDGVRTLRAGPDPELDECWTYGNDSTADDVVVQRAEPTSTPVWPWGLAFNLLLGAGGFAVAVRRLTVPQRVLPRGTRVA</sequence>
<evidence type="ECO:0000313" key="3">
    <source>
        <dbReference type="EMBL" id="GEP70732.1"/>
    </source>
</evidence>
<evidence type="ECO:0000313" key="4">
    <source>
        <dbReference type="Proteomes" id="UP000321798"/>
    </source>
</evidence>
<feature type="transmembrane region" description="Helical" evidence="2">
    <location>
        <begin position="176"/>
        <end position="198"/>
    </location>
</feature>
<organism evidence="3 4">
    <name type="scientific">Cellulomonas soli</name>
    <dbReference type="NCBI Taxonomy" id="931535"/>
    <lineage>
        <taxon>Bacteria</taxon>
        <taxon>Bacillati</taxon>
        <taxon>Actinomycetota</taxon>
        <taxon>Actinomycetes</taxon>
        <taxon>Micrococcales</taxon>
        <taxon>Cellulomonadaceae</taxon>
        <taxon>Cellulomonas</taxon>
    </lineage>
</organism>
<gene>
    <name evidence="3" type="ORF">CSO01_34470</name>
</gene>
<keyword evidence="4" id="KW-1185">Reference proteome</keyword>
<evidence type="ECO:0000256" key="1">
    <source>
        <dbReference type="SAM" id="MobiDB-lite"/>
    </source>
</evidence>
<keyword evidence="2" id="KW-1133">Transmembrane helix</keyword>
<keyword evidence="2" id="KW-0472">Membrane</keyword>
<proteinExistence type="predicted"/>
<dbReference type="Proteomes" id="UP000321798">
    <property type="component" value="Unassembled WGS sequence"/>
</dbReference>
<feature type="transmembrane region" description="Helical" evidence="2">
    <location>
        <begin position="210"/>
        <end position="229"/>
    </location>
</feature>
<evidence type="ECO:0000256" key="2">
    <source>
        <dbReference type="SAM" id="Phobius"/>
    </source>
</evidence>
<comment type="caution">
    <text evidence="3">The sequence shown here is derived from an EMBL/GenBank/DDBJ whole genome shotgun (WGS) entry which is preliminary data.</text>
</comment>
<reference evidence="3 4" key="1">
    <citation type="submission" date="2019-07" db="EMBL/GenBank/DDBJ databases">
        <title>Whole genome shotgun sequence of Cellulomonas soli NBRC 109434.</title>
        <authorList>
            <person name="Hosoyama A."/>
            <person name="Uohara A."/>
            <person name="Ohji S."/>
            <person name="Ichikawa N."/>
        </authorList>
    </citation>
    <scope>NUCLEOTIDE SEQUENCE [LARGE SCALE GENOMIC DNA]</scope>
    <source>
        <strain evidence="3 4">NBRC 109434</strain>
    </source>
</reference>